<dbReference type="RefSeq" id="WP_169699086.1">
    <property type="nucleotide sequence ID" value="NZ_LS974202.1"/>
</dbReference>
<dbReference type="SUPFAM" id="SSF56300">
    <property type="entry name" value="Metallo-dependent phosphatases"/>
    <property type="match status" value="1"/>
</dbReference>
<reference evidence="8 9" key="1">
    <citation type="submission" date="2017-01" db="EMBL/GenBank/DDBJ databases">
        <authorList>
            <person name="Erauso G."/>
        </authorList>
    </citation>
    <scope>NUCLEOTIDE SEQUENCE [LARGE SCALE GENOMIC DNA]</scope>
    <source>
        <strain evidence="8">MESINF1</strain>
    </source>
</reference>
<dbReference type="KEGG" id="minf:MESINF_1418"/>
<dbReference type="AlphaFoldDB" id="A0A7Z7LF72"/>
<dbReference type="GO" id="GO:0046872">
    <property type="term" value="F:metal ion binding"/>
    <property type="evidence" value="ECO:0007669"/>
    <property type="project" value="UniProtKB-KW"/>
</dbReference>
<keyword evidence="9" id="KW-1185">Reference proteome</keyword>
<keyword evidence="6" id="KW-1133">Transmembrane helix</keyword>
<evidence type="ECO:0000313" key="8">
    <source>
        <dbReference type="EMBL" id="SSC12862.1"/>
    </source>
</evidence>
<keyword evidence="5" id="KW-0464">Manganese</keyword>
<dbReference type="GO" id="GO:0009245">
    <property type="term" value="P:lipid A biosynthetic process"/>
    <property type="evidence" value="ECO:0007669"/>
    <property type="project" value="TreeGrafter"/>
</dbReference>
<evidence type="ECO:0000256" key="3">
    <source>
        <dbReference type="ARBA" id="ARBA00022723"/>
    </source>
</evidence>
<evidence type="ECO:0000259" key="7">
    <source>
        <dbReference type="Pfam" id="PF00149"/>
    </source>
</evidence>
<keyword evidence="4 6" id="KW-0472">Membrane</keyword>
<sequence>MGEKKKYYIISDLHIGGDGELEDVTFKSELIGFLNSLSETGDSGEDVELIIAGDFFGFWELSTVEGPVQLDFVLDKYADVFQAFRKAGESVRITYIVGNHDHTVLGYPGSKEKLGEYNIFLDENQHLIREIADEKIWIEHGHQHDKFNEIEVPGSELCRPAGFYITRYLLSLAGLISRMGRKNWLVNVRCVQPLNALPRWMFSSYFYLEMHPLLRLAIVPFLFFFAVSIVLFMLGILDIFGLNSVQYLYEDFLKPFGVVGSVVDTIIGIDVLILIIFVVVSIPLFIVFRDIKSALKRYGLVYEKKEKAEKERAYLEGARKVFESDRSVKFFIFGHTHNPFLLKDGDRYVINTGTWLERLERVKSFIWPFPAIFYPRYDLNYFVISYDGKDTVIEYHRIDKTPSTKLTLLQRFLISLRKKPPAVEIPSITRTSGFDG</sequence>
<evidence type="ECO:0000256" key="1">
    <source>
        <dbReference type="ARBA" id="ARBA00022475"/>
    </source>
</evidence>
<feature type="domain" description="Calcineurin-like phosphoesterase" evidence="7">
    <location>
        <begin position="7"/>
        <end position="146"/>
    </location>
</feature>
<dbReference type="PANTHER" id="PTHR34990:SF2">
    <property type="entry name" value="BLL8164 PROTEIN"/>
    <property type="match status" value="1"/>
</dbReference>
<evidence type="ECO:0000313" key="9">
    <source>
        <dbReference type="Proteomes" id="UP000250796"/>
    </source>
</evidence>
<evidence type="ECO:0000256" key="4">
    <source>
        <dbReference type="ARBA" id="ARBA00023136"/>
    </source>
</evidence>
<dbReference type="Gene3D" id="3.60.21.10">
    <property type="match status" value="2"/>
</dbReference>
<dbReference type="InterPro" id="IPR043461">
    <property type="entry name" value="LpxH-like"/>
</dbReference>
<dbReference type="Pfam" id="PF00149">
    <property type="entry name" value="Metallophos"/>
    <property type="match status" value="1"/>
</dbReference>
<dbReference type="Proteomes" id="UP000250796">
    <property type="component" value="Chromosome MESINF"/>
</dbReference>
<organism evidence="8 9">
    <name type="scientific">Mesotoga infera</name>
    <dbReference type="NCBI Taxonomy" id="1236046"/>
    <lineage>
        <taxon>Bacteria</taxon>
        <taxon>Thermotogati</taxon>
        <taxon>Thermotogota</taxon>
        <taxon>Thermotogae</taxon>
        <taxon>Kosmotogales</taxon>
        <taxon>Kosmotogaceae</taxon>
        <taxon>Mesotoga</taxon>
    </lineage>
</organism>
<dbReference type="InterPro" id="IPR029052">
    <property type="entry name" value="Metallo-depent_PP-like"/>
</dbReference>
<keyword evidence="2" id="KW-0997">Cell inner membrane</keyword>
<name>A0A7Z7LF72_9BACT</name>
<keyword evidence="6" id="KW-0812">Transmembrane</keyword>
<dbReference type="PANTHER" id="PTHR34990">
    <property type="entry name" value="UDP-2,3-DIACYLGLUCOSAMINE HYDROLASE-RELATED"/>
    <property type="match status" value="1"/>
</dbReference>
<feature type="transmembrane region" description="Helical" evidence="6">
    <location>
        <begin position="262"/>
        <end position="288"/>
    </location>
</feature>
<feature type="transmembrane region" description="Helical" evidence="6">
    <location>
        <begin position="213"/>
        <end position="242"/>
    </location>
</feature>
<gene>
    <name evidence="8" type="ORF">MESINF_1418</name>
</gene>
<evidence type="ECO:0000256" key="6">
    <source>
        <dbReference type="SAM" id="Phobius"/>
    </source>
</evidence>
<dbReference type="EMBL" id="LS974202">
    <property type="protein sequence ID" value="SSC12862.1"/>
    <property type="molecule type" value="Genomic_DNA"/>
</dbReference>
<protein>
    <submittedName>
        <fullName evidence="8">Putative phosphoesterase</fullName>
    </submittedName>
</protein>
<keyword evidence="3" id="KW-0479">Metal-binding</keyword>
<dbReference type="GO" id="GO:0008758">
    <property type="term" value="F:UDP-2,3-diacylglucosamine hydrolase activity"/>
    <property type="evidence" value="ECO:0007669"/>
    <property type="project" value="TreeGrafter"/>
</dbReference>
<dbReference type="GO" id="GO:0016020">
    <property type="term" value="C:membrane"/>
    <property type="evidence" value="ECO:0007669"/>
    <property type="project" value="GOC"/>
</dbReference>
<evidence type="ECO:0000256" key="5">
    <source>
        <dbReference type="ARBA" id="ARBA00023211"/>
    </source>
</evidence>
<accession>A0A7Z7LF72</accession>
<proteinExistence type="predicted"/>
<dbReference type="InterPro" id="IPR004843">
    <property type="entry name" value="Calcineurin-like_PHP"/>
</dbReference>
<keyword evidence="1" id="KW-1003">Cell membrane</keyword>
<evidence type="ECO:0000256" key="2">
    <source>
        <dbReference type="ARBA" id="ARBA00022519"/>
    </source>
</evidence>